<comment type="caution">
    <text evidence="1">The sequence shown here is derived from an EMBL/GenBank/DDBJ whole genome shotgun (WGS) entry which is preliminary data.</text>
</comment>
<evidence type="ECO:0000313" key="1">
    <source>
        <dbReference type="EMBL" id="KXA93671.1"/>
    </source>
</evidence>
<organism evidence="1 2">
    <name type="scientific">candidate division MSBL1 archaeon SCGC-AAA259E22</name>
    <dbReference type="NCBI Taxonomy" id="1698265"/>
    <lineage>
        <taxon>Archaea</taxon>
        <taxon>Methanobacteriati</taxon>
        <taxon>Methanobacteriota</taxon>
        <taxon>candidate division MSBL1</taxon>
    </lineage>
</organism>
<dbReference type="Proteomes" id="UP000070657">
    <property type="component" value="Unassembled WGS sequence"/>
</dbReference>
<protein>
    <submittedName>
        <fullName evidence="1">Uncharacterized protein</fullName>
    </submittedName>
</protein>
<evidence type="ECO:0000313" key="2">
    <source>
        <dbReference type="Proteomes" id="UP000070657"/>
    </source>
</evidence>
<dbReference type="EMBL" id="LHXP01000012">
    <property type="protein sequence ID" value="KXA93671.1"/>
    <property type="molecule type" value="Genomic_DNA"/>
</dbReference>
<accession>A0A133UHI5</accession>
<dbReference type="AlphaFoldDB" id="A0A133UHI5"/>
<gene>
    <name evidence="1" type="ORF">AKJ66_01560</name>
</gene>
<reference evidence="1 2" key="1">
    <citation type="journal article" date="2016" name="Sci. Rep.">
        <title>Metabolic traits of an uncultured archaeal lineage -MSBL1- from brine pools of the Red Sea.</title>
        <authorList>
            <person name="Mwirichia R."/>
            <person name="Alam I."/>
            <person name="Rashid M."/>
            <person name="Vinu M."/>
            <person name="Ba-Alawi W."/>
            <person name="Anthony Kamau A."/>
            <person name="Kamanda Ngugi D."/>
            <person name="Goker M."/>
            <person name="Klenk H.P."/>
            <person name="Bajic V."/>
            <person name="Stingl U."/>
        </authorList>
    </citation>
    <scope>NUCLEOTIDE SEQUENCE [LARGE SCALE GENOMIC DNA]</scope>
    <source>
        <strain evidence="1">SCGC-AAA259E22</strain>
    </source>
</reference>
<name>A0A133UHI5_9EURY</name>
<proteinExistence type="predicted"/>
<keyword evidence="2" id="KW-1185">Reference proteome</keyword>
<sequence>MVDEIEHPEINFLDESEKQQYHSGSLARYSRQGEKGKILLNFTDQKKSAQCLSHEFVHHLLFEMLGEKVCNQFDTSGLGYYLDHLLFPDSIDCLYCEYYTPAQIGGGEGWCTKHDNRKIRSYFSCSDRKLDSIYKELPFYEFRNWVDYRMMECSISALYDLVESDSERVRKHYLEKLKMVADFYKENPNDQFRLDCKKLGGECDPDYCMEDCSGFEEGVPKIFRYLEEGGSCG</sequence>